<accession>A0A0C9VTU6</accession>
<name>A0A0C9VTU6_9AGAM</name>
<keyword evidence="2" id="KW-1185">Reference proteome</keyword>
<evidence type="ECO:0000313" key="1">
    <source>
        <dbReference type="EMBL" id="KIJ61440.1"/>
    </source>
</evidence>
<dbReference type="AlphaFoldDB" id="A0A0C9VTU6"/>
<dbReference type="EMBL" id="KN839862">
    <property type="protein sequence ID" value="KIJ61440.1"/>
    <property type="molecule type" value="Genomic_DNA"/>
</dbReference>
<organism evidence="1 2">
    <name type="scientific">Hydnomerulius pinastri MD-312</name>
    <dbReference type="NCBI Taxonomy" id="994086"/>
    <lineage>
        <taxon>Eukaryota</taxon>
        <taxon>Fungi</taxon>
        <taxon>Dikarya</taxon>
        <taxon>Basidiomycota</taxon>
        <taxon>Agaricomycotina</taxon>
        <taxon>Agaricomycetes</taxon>
        <taxon>Agaricomycetidae</taxon>
        <taxon>Boletales</taxon>
        <taxon>Boletales incertae sedis</taxon>
        <taxon>Leucogyrophana</taxon>
    </lineage>
</organism>
<protein>
    <submittedName>
        <fullName evidence="1">Uncharacterized protein</fullName>
    </submittedName>
</protein>
<reference evidence="1 2" key="1">
    <citation type="submission" date="2014-04" db="EMBL/GenBank/DDBJ databases">
        <title>Evolutionary Origins and Diversification of the Mycorrhizal Mutualists.</title>
        <authorList>
            <consortium name="DOE Joint Genome Institute"/>
            <consortium name="Mycorrhizal Genomics Consortium"/>
            <person name="Kohler A."/>
            <person name="Kuo A."/>
            <person name="Nagy L.G."/>
            <person name="Floudas D."/>
            <person name="Copeland A."/>
            <person name="Barry K.W."/>
            <person name="Cichocki N."/>
            <person name="Veneault-Fourrey C."/>
            <person name="LaButti K."/>
            <person name="Lindquist E.A."/>
            <person name="Lipzen A."/>
            <person name="Lundell T."/>
            <person name="Morin E."/>
            <person name="Murat C."/>
            <person name="Riley R."/>
            <person name="Ohm R."/>
            <person name="Sun H."/>
            <person name="Tunlid A."/>
            <person name="Henrissat B."/>
            <person name="Grigoriev I.V."/>
            <person name="Hibbett D.S."/>
            <person name="Martin F."/>
        </authorList>
    </citation>
    <scope>NUCLEOTIDE SEQUENCE [LARGE SCALE GENOMIC DNA]</scope>
    <source>
        <strain evidence="1 2">MD-312</strain>
    </source>
</reference>
<gene>
    <name evidence="1" type="ORF">HYDPIDRAFT_115909</name>
</gene>
<sequence>MPAVMMPGPSGVDAHRQQPMISFDRDHTFFRCEYCSCFPPASQSRACNPNPNPPPIKNTRLSLFLESTPSPAIPAPTRLNPTLRSHHHLSRLCAAAANICSSSR</sequence>
<dbReference type="HOGENOM" id="CLU_2250508_0_0_1"/>
<proteinExistence type="predicted"/>
<evidence type="ECO:0000313" key="2">
    <source>
        <dbReference type="Proteomes" id="UP000053820"/>
    </source>
</evidence>
<dbReference type="Proteomes" id="UP000053820">
    <property type="component" value="Unassembled WGS sequence"/>
</dbReference>